<dbReference type="PIRSF" id="PIRSF000538">
    <property type="entry name" value="GlpK"/>
    <property type="match status" value="1"/>
</dbReference>
<protein>
    <submittedName>
        <fullName evidence="6">Gluconokinase</fullName>
    </submittedName>
</protein>
<organism evidence="6 7">
    <name type="scientific">Nibrella viscosa</name>
    <dbReference type="NCBI Taxonomy" id="1084524"/>
    <lineage>
        <taxon>Bacteria</taxon>
        <taxon>Pseudomonadati</taxon>
        <taxon>Bacteroidota</taxon>
        <taxon>Cytophagia</taxon>
        <taxon>Cytophagales</taxon>
        <taxon>Spirosomataceae</taxon>
        <taxon>Nibrella</taxon>
    </lineage>
</organism>
<dbReference type="InterPro" id="IPR050406">
    <property type="entry name" value="FGGY_Carb_Kinase"/>
</dbReference>
<sequence>MNCIVGVDIGTTNVKALAMSVADGSVIAQASAPVITYFPKPTYCEQDPERIWQDLCRVLDELVRQINRQGSAIEAVCFSSAMHSLLAVDTDGKLLTNAIIWSDNRAERQAQALRPDQSPIGRDIYRHTGTPIHPMTPLCKLAWLRDNQPRLLKEATRFISIKEYIWHKLTGHYWIDYSVATAMGLFDSQARDWYAPALAHVGIRADQLSEPKPTTTCVLYQKDRVSGQTALPNGLTLYIGASDGCLANLGAGAIEPGITTLTIGTSGAIRRTSGKPLRERQGRLFSYILDVDEGGKDAYFVVGGPTNNGANVLQWLAESLTRQDVADTLAEAELAPAGSDGLLFLPYLQGERAPLWNANVRGAYLNVGWQHTRAHFIRAALEGVMFNLLSIEKMLARHTGPTRVIHANGGFAQSGFWVQMLADIFGVPVRLNASNESGAIGAILLAMKAQGLVGSLAEAARRVEFGQTFDPNPDHHRVYRNVFKRFQAACTTELYSGSRVAL</sequence>
<dbReference type="Proteomes" id="UP001500936">
    <property type="component" value="Unassembled WGS sequence"/>
</dbReference>
<keyword evidence="2" id="KW-0808">Transferase</keyword>
<evidence type="ECO:0000259" key="5">
    <source>
        <dbReference type="Pfam" id="PF02782"/>
    </source>
</evidence>
<dbReference type="InterPro" id="IPR000577">
    <property type="entry name" value="Carb_kinase_FGGY"/>
</dbReference>
<gene>
    <name evidence="6" type="primary">gntK</name>
    <name evidence="6" type="ORF">GCM10023187_45590</name>
</gene>
<evidence type="ECO:0000256" key="1">
    <source>
        <dbReference type="ARBA" id="ARBA00009156"/>
    </source>
</evidence>
<comment type="similarity">
    <text evidence="1">Belongs to the FGGY kinase family.</text>
</comment>
<feature type="domain" description="Carbohydrate kinase FGGY N-terminal" evidence="4">
    <location>
        <begin position="4"/>
        <end position="250"/>
    </location>
</feature>
<comment type="caution">
    <text evidence="6">The sequence shown here is derived from an EMBL/GenBank/DDBJ whole genome shotgun (WGS) entry which is preliminary data.</text>
</comment>
<dbReference type="PROSITE" id="PS00933">
    <property type="entry name" value="FGGY_KINASES_1"/>
    <property type="match status" value="1"/>
</dbReference>
<feature type="domain" description="Carbohydrate kinase FGGY C-terminal" evidence="5">
    <location>
        <begin position="261"/>
        <end position="449"/>
    </location>
</feature>
<dbReference type="PANTHER" id="PTHR43095">
    <property type="entry name" value="SUGAR KINASE"/>
    <property type="match status" value="1"/>
</dbReference>
<dbReference type="PANTHER" id="PTHR43095:SF2">
    <property type="entry name" value="GLUCONOKINASE"/>
    <property type="match status" value="1"/>
</dbReference>
<dbReference type="InterPro" id="IPR018483">
    <property type="entry name" value="Carb_kinase_FGGY_CS"/>
</dbReference>
<dbReference type="InterPro" id="IPR018484">
    <property type="entry name" value="FGGY_N"/>
</dbReference>
<evidence type="ECO:0000313" key="6">
    <source>
        <dbReference type="EMBL" id="GAA4415258.1"/>
    </source>
</evidence>
<dbReference type="SUPFAM" id="SSF53067">
    <property type="entry name" value="Actin-like ATPase domain"/>
    <property type="match status" value="2"/>
</dbReference>
<dbReference type="EMBL" id="BAABHB010000012">
    <property type="protein sequence ID" value="GAA4415258.1"/>
    <property type="molecule type" value="Genomic_DNA"/>
</dbReference>
<dbReference type="Pfam" id="PF00370">
    <property type="entry name" value="FGGY_N"/>
    <property type="match status" value="1"/>
</dbReference>
<dbReference type="CDD" id="cd07770">
    <property type="entry name" value="ASKHA_NBD_FGGY_GntK"/>
    <property type="match status" value="1"/>
</dbReference>
<name>A0ABP8KSF6_9BACT</name>
<dbReference type="Pfam" id="PF02782">
    <property type="entry name" value="FGGY_C"/>
    <property type="match status" value="1"/>
</dbReference>
<dbReference type="InterPro" id="IPR043129">
    <property type="entry name" value="ATPase_NBD"/>
</dbReference>
<dbReference type="RefSeq" id="WP_345270349.1">
    <property type="nucleotide sequence ID" value="NZ_BAABHB010000012.1"/>
</dbReference>
<evidence type="ECO:0000313" key="7">
    <source>
        <dbReference type="Proteomes" id="UP001500936"/>
    </source>
</evidence>
<evidence type="ECO:0000259" key="4">
    <source>
        <dbReference type="Pfam" id="PF00370"/>
    </source>
</evidence>
<keyword evidence="3" id="KW-0418">Kinase</keyword>
<evidence type="ECO:0000256" key="3">
    <source>
        <dbReference type="ARBA" id="ARBA00022777"/>
    </source>
</evidence>
<accession>A0ABP8KSF6</accession>
<proteinExistence type="inferred from homology"/>
<reference evidence="7" key="1">
    <citation type="journal article" date="2019" name="Int. J. Syst. Evol. Microbiol.">
        <title>The Global Catalogue of Microorganisms (GCM) 10K type strain sequencing project: providing services to taxonomists for standard genome sequencing and annotation.</title>
        <authorList>
            <consortium name="The Broad Institute Genomics Platform"/>
            <consortium name="The Broad Institute Genome Sequencing Center for Infectious Disease"/>
            <person name="Wu L."/>
            <person name="Ma J."/>
        </authorList>
    </citation>
    <scope>NUCLEOTIDE SEQUENCE [LARGE SCALE GENOMIC DNA]</scope>
    <source>
        <strain evidence="7">JCM 17925</strain>
    </source>
</reference>
<evidence type="ECO:0000256" key="2">
    <source>
        <dbReference type="ARBA" id="ARBA00022679"/>
    </source>
</evidence>
<dbReference type="Gene3D" id="3.30.420.40">
    <property type="match status" value="2"/>
</dbReference>
<dbReference type="InterPro" id="IPR018485">
    <property type="entry name" value="FGGY_C"/>
</dbReference>
<keyword evidence="7" id="KW-1185">Reference proteome</keyword>